<feature type="compositionally biased region" description="Basic and acidic residues" evidence="1">
    <location>
        <begin position="34"/>
        <end position="47"/>
    </location>
</feature>
<accession>A0A6M9Z5F2</accession>
<evidence type="ECO:0000313" key="3">
    <source>
        <dbReference type="Proteomes" id="UP000509405"/>
    </source>
</evidence>
<organism evidence="2 3">
    <name type="scientific">Bacillus phage Novomoskovsk</name>
    <dbReference type="NCBI Taxonomy" id="2736258"/>
    <lineage>
        <taxon>Viruses</taxon>
        <taxon>Duplodnaviria</taxon>
        <taxon>Heunggongvirae</taxon>
        <taxon>Uroviricota</taxon>
        <taxon>Caudoviricetes</taxon>
        <taxon>Ehrlichviridae</taxon>
        <taxon>Andromedavirus</taxon>
        <taxon>Andromedavirus novomoskovsk</taxon>
    </lineage>
</organism>
<name>A0A6M9Z5F2_9CAUD</name>
<feature type="region of interest" description="Disordered" evidence="1">
    <location>
        <begin position="34"/>
        <end position="59"/>
    </location>
</feature>
<dbReference type="EMBL" id="MT422786">
    <property type="protein sequence ID" value="QKN88201.1"/>
    <property type="molecule type" value="Genomic_DNA"/>
</dbReference>
<protein>
    <submittedName>
        <fullName evidence="2">Putative signal peptide-containing protein</fullName>
    </submittedName>
</protein>
<dbReference type="Proteomes" id="UP000509405">
    <property type="component" value="Segment"/>
</dbReference>
<gene>
    <name evidence="2" type="ORF">Novomoskovsk_13</name>
</gene>
<evidence type="ECO:0000256" key="1">
    <source>
        <dbReference type="SAM" id="MobiDB-lite"/>
    </source>
</evidence>
<keyword evidence="3" id="KW-1185">Reference proteome</keyword>
<proteinExistence type="predicted"/>
<reference evidence="2 3" key="1">
    <citation type="submission" date="2020-05" db="EMBL/GenBank/DDBJ databases">
        <authorList>
            <person name="Piligrimova E."/>
            <person name="Kazantseva O."/>
            <person name="Skorynina A."/>
            <person name="Shadrin A."/>
        </authorList>
    </citation>
    <scope>NUCLEOTIDE SEQUENCE [LARGE SCALE GENOMIC DNA]</scope>
</reference>
<evidence type="ECO:0000313" key="2">
    <source>
        <dbReference type="EMBL" id="QKN88201.1"/>
    </source>
</evidence>
<sequence>MSKLKVIVIIFCACLFLGALSSLFGENTETAKPAEELKKVETKKEQPEPAPTKSEPTEDQLKIVNESFSRIVNDSEGVISSIDLKDSGFVYVTVKESVWAVADESEKKSFLAGVQQRVKMSMSGANIVKPKDSVLTKFVSEYGDVLAEKKLYGDNFKIKR</sequence>